<accession>A0A0A8Y6E5</accession>
<reference evidence="2" key="1">
    <citation type="submission" date="2014-09" db="EMBL/GenBank/DDBJ databases">
        <authorList>
            <person name="Magalhaes I.L.F."/>
            <person name="Oliveira U."/>
            <person name="Santos F.R."/>
            <person name="Vidigal T.H.D.A."/>
            <person name="Brescovit A.D."/>
            <person name="Santos A.J."/>
        </authorList>
    </citation>
    <scope>NUCLEOTIDE SEQUENCE</scope>
    <source>
        <tissue evidence="2">Shoot tissue taken approximately 20 cm above the soil surface</tissue>
    </source>
</reference>
<protein>
    <submittedName>
        <fullName evidence="2">Uncharacterized protein</fullName>
    </submittedName>
</protein>
<name>A0A0A8Y6E5_ARUDO</name>
<proteinExistence type="predicted"/>
<dbReference type="EMBL" id="GBRH01276274">
    <property type="protein sequence ID" value="JAD21621.1"/>
    <property type="molecule type" value="Transcribed_RNA"/>
</dbReference>
<dbReference type="AlphaFoldDB" id="A0A0A8Y6E5"/>
<evidence type="ECO:0000313" key="2">
    <source>
        <dbReference type="EMBL" id="JAD21621.1"/>
    </source>
</evidence>
<sequence length="62" mass="6848">MNSHLLSSEIDAATRIRSDDESLEAEPPPRPLTPRATGKEPTSPHSPHVPEEIEMCRCSLRA</sequence>
<reference evidence="2" key="2">
    <citation type="journal article" date="2015" name="Data Brief">
        <title>Shoot transcriptome of the giant reed, Arundo donax.</title>
        <authorList>
            <person name="Barrero R.A."/>
            <person name="Guerrero F.D."/>
            <person name="Moolhuijzen P."/>
            <person name="Goolsby J.A."/>
            <person name="Tidwell J."/>
            <person name="Bellgard S.E."/>
            <person name="Bellgard M.I."/>
        </authorList>
    </citation>
    <scope>NUCLEOTIDE SEQUENCE</scope>
    <source>
        <tissue evidence="2">Shoot tissue taken approximately 20 cm above the soil surface</tissue>
    </source>
</reference>
<evidence type="ECO:0000256" key="1">
    <source>
        <dbReference type="SAM" id="MobiDB-lite"/>
    </source>
</evidence>
<feature type="region of interest" description="Disordered" evidence="1">
    <location>
        <begin position="1"/>
        <end position="62"/>
    </location>
</feature>
<organism evidence="2">
    <name type="scientific">Arundo donax</name>
    <name type="common">Giant reed</name>
    <name type="synonym">Donax arundinaceus</name>
    <dbReference type="NCBI Taxonomy" id="35708"/>
    <lineage>
        <taxon>Eukaryota</taxon>
        <taxon>Viridiplantae</taxon>
        <taxon>Streptophyta</taxon>
        <taxon>Embryophyta</taxon>
        <taxon>Tracheophyta</taxon>
        <taxon>Spermatophyta</taxon>
        <taxon>Magnoliopsida</taxon>
        <taxon>Liliopsida</taxon>
        <taxon>Poales</taxon>
        <taxon>Poaceae</taxon>
        <taxon>PACMAD clade</taxon>
        <taxon>Arundinoideae</taxon>
        <taxon>Arundineae</taxon>
        <taxon>Arundo</taxon>
    </lineage>
</organism>